<accession>A0A4S2LSZ1</accession>
<evidence type="ECO:0000256" key="1">
    <source>
        <dbReference type="SAM" id="Phobius"/>
    </source>
</evidence>
<gene>
    <name evidence="2" type="ORF">CRM22_005069</name>
</gene>
<evidence type="ECO:0000313" key="3">
    <source>
        <dbReference type="Proteomes" id="UP000308267"/>
    </source>
</evidence>
<keyword evidence="1" id="KW-1133">Transmembrane helix</keyword>
<protein>
    <submittedName>
        <fullName evidence="2">Uncharacterized protein</fullName>
    </submittedName>
</protein>
<dbReference type="Proteomes" id="UP000308267">
    <property type="component" value="Unassembled WGS sequence"/>
</dbReference>
<sequence>MVKFSIVWSSPVLQSTLEKIMFNCRVHSAIRPVCNCVQCRPSPLNCLKNFSEKTFPAHDIQQRNVPLKDYVGACLPVSLKRFIQILSFNLLSQLYFMHSIRKKVVQPSKQLNSLPDKQEEIESAKPYPAATRELPIRSFSFIIDQVIRIFFIIHIIITFVII</sequence>
<evidence type="ECO:0000313" key="2">
    <source>
        <dbReference type="EMBL" id="TGZ66933.1"/>
    </source>
</evidence>
<proteinExistence type="predicted"/>
<keyword evidence="1" id="KW-0472">Membrane</keyword>
<comment type="caution">
    <text evidence="2">The sequence shown here is derived from an EMBL/GenBank/DDBJ whole genome shotgun (WGS) entry which is preliminary data.</text>
</comment>
<name>A0A4S2LSZ1_OPIFE</name>
<dbReference type="AlphaFoldDB" id="A0A4S2LSZ1"/>
<keyword evidence="1" id="KW-0812">Transmembrane</keyword>
<keyword evidence="3" id="KW-1185">Reference proteome</keyword>
<reference evidence="2 3" key="1">
    <citation type="journal article" date="2019" name="BMC Genomics">
        <title>New insights from Opisthorchis felineus genome: update on genomics of the epidemiologically important liver flukes.</title>
        <authorList>
            <person name="Ershov N.I."/>
            <person name="Mordvinov V.A."/>
            <person name="Prokhortchouk E.B."/>
            <person name="Pakharukova M.Y."/>
            <person name="Gunbin K.V."/>
            <person name="Ustyantsev K."/>
            <person name="Genaev M.A."/>
            <person name="Blinov A.G."/>
            <person name="Mazur A."/>
            <person name="Boulygina E."/>
            <person name="Tsygankova S."/>
            <person name="Khrameeva E."/>
            <person name="Chekanov N."/>
            <person name="Fan G."/>
            <person name="Xiao A."/>
            <person name="Zhang H."/>
            <person name="Xu X."/>
            <person name="Yang H."/>
            <person name="Solovyev V."/>
            <person name="Lee S.M."/>
            <person name="Liu X."/>
            <person name="Afonnikov D.A."/>
            <person name="Skryabin K.G."/>
        </authorList>
    </citation>
    <scope>NUCLEOTIDE SEQUENCE [LARGE SCALE GENOMIC DNA]</scope>
    <source>
        <strain evidence="2">AK-0245</strain>
        <tissue evidence="2">Whole organism</tissue>
    </source>
</reference>
<organism evidence="2 3">
    <name type="scientific">Opisthorchis felineus</name>
    <dbReference type="NCBI Taxonomy" id="147828"/>
    <lineage>
        <taxon>Eukaryota</taxon>
        <taxon>Metazoa</taxon>
        <taxon>Spiralia</taxon>
        <taxon>Lophotrochozoa</taxon>
        <taxon>Platyhelminthes</taxon>
        <taxon>Trematoda</taxon>
        <taxon>Digenea</taxon>
        <taxon>Opisthorchiida</taxon>
        <taxon>Opisthorchiata</taxon>
        <taxon>Opisthorchiidae</taxon>
        <taxon>Opisthorchis</taxon>
    </lineage>
</organism>
<feature type="transmembrane region" description="Helical" evidence="1">
    <location>
        <begin position="141"/>
        <end position="161"/>
    </location>
</feature>
<dbReference type="EMBL" id="SJOL01006435">
    <property type="protein sequence ID" value="TGZ66933.1"/>
    <property type="molecule type" value="Genomic_DNA"/>
</dbReference>